<name>A0A4Y2FB89_ARAVE</name>
<dbReference type="Proteomes" id="UP000499080">
    <property type="component" value="Unassembled WGS sequence"/>
</dbReference>
<evidence type="ECO:0000313" key="1">
    <source>
        <dbReference type="EMBL" id="GBM38780.1"/>
    </source>
</evidence>
<comment type="caution">
    <text evidence="1">The sequence shown here is derived from an EMBL/GenBank/DDBJ whole genome shotgun (WGS) entry which is preliminary data.</text>
</comment>
<protein>
    <recommendedName>
        <fullName evidence="3">Homeobox domain-containing protein</fullName>
    </recommendedName>
</protein>
<dbReference type="EMBL" id="BGPR01000877">
    <property type="protein sequence ID" value="GBM38780.1"/>
    <property type="molecule type" value="Genomic_DNA"/>
</dbReference>
<reference evidence="1 2" key="1">
    <citation type="journal article" date="2019" name="Sci. Rep.">
        <title>Orb-weaving spider Araneus ventricosus genome elucidates the spidroin gene catalogue.</title>
        <authorList>
            <person name="Kono N."/>
            <person name="Nakamura H."/>
            <person name="Ohtoshi R."/>
            <person name="Moran D.A.P."/>
            <person name="Shinohara A."/>
            <person name="Yoshida Y."/>
            <person name="Fujiwara M."/>
            <person name="Mori M."/>
            <person name="Tomita M."/>
            <person name="Arakawa K."/>
        </authorList>
    </citation>
    <scope>NUCLEOTIDE SEQUENCE [LARGE SCALE GENOMIC DNA]</scope>
</reference>
<organism evidence="1 2">
    <name type="scientific">Araneus ventricosus</name>
    <name type="common">Orbweaver spider</name>
    <name type="synonym">Epeira ventricosa</name>
    <dbReference type="NCBI Taxonomy" id="182803"/>
    <lineage>
        <taxon>Eukaryota</taxon>
        <taxon>Metazoa</taxon>
        <taxon>Ecdysozoa</taxon>
        <taxon>Arthropoda</taxon>
        <taxon>Chelicerata</taxon>
        <taxon>Arachnida</taxon>
        <taxon>Araneae</taxon>
        <taxon>Araneomorphae</taxon>
        <taxon>Entelegynae</taxon>
        <taxon>Araneoidea</taxon>
        <taxon>Araneidae</taxon>
        <taxon>Araneus</taxon>
    </lineage>
</organism>
<proteinExistence type="predicted"/>
<sequence>MKRTTPELVHPSPNFCTTPAGKRLNHVRLNVHQAHKRGGSPVGFQPLDLRLRRGDFTTRPSRLPVRSHDVRPKIAHDNSVASKRDVYITKLNVFNWFLNKKRTEMVVESNESKYYNTKTQIPK</sequence>
<dbReference type="AlphaFoldDB" id="A0A4Y2FB89"/>
<accession>A0A4Y2FB89</accession>
<gene>
    <name evidence="1" type="ORF">AVEN_210517_1</name>
</gene>
<evidence type="ECO:0008006" key="3">
    <source>
        <dbReference type="Google" id="ProtNLM"/>
    </source>
</evidence>
<keyword evidence="2" id="KW-1185">Reference proteome</keyword>
<evidence type="ECO:0000313" key="2">
    <source>
        <dbReference type="Proteomes" id="UP000499080"/>
    </source>
</evidence>